<dbReference type="SUPFAM" id="SSF103473">
    <property type="entry name" value="MFS general substrate transporter"/>
    <property type="match status" value="1"/>
</dbReference>
<accession>A0AAW6T9N3</accession>
<evidence type="ECO:0000256" key="1">
    <source>
        <dbReference type="ARBA" id="ARBA00004651"/>
    </source>
</evidence>
<gene>
    <name evidence="9" type="ORF">QF206_02550</name>
</gene>
<feature type="transmembrane region" description="Helical" evidence="7">
    <location>
        <begin position="161"/>
        <end position="180"/>
    </location>
</feature>
<evidence type="ECO:0000256" key="5">
    <source>
        <dbReference type="ARBA" id="ARBA00022989"/>
    </source>
</evidence>
<dbReference type="PANTHER" id="PTHR42718:SF46">
    <property type="entry name" value="BLR6921 PROTEIN"/>
    <property type="match status" value="1"/>
</dbReference>
<comment type="caution">
    <text evidence="9">The sequence shown here is derived from an EMBL/GenBank/DDBJ whole genome shotgun (WGS) entry which is preliminary data.</text>
</comment>
<evidence type="ECO:0000313" key="9">
    <source>
        <dbReference type="EMBL" id="MDI2097847.1"/>
    </source>
</evidence>
<keyword evidence="2" id="KW-0813">Transport</keyword>
<feature type="transmembrane region" description="Helical" evidence="7">
    <location>
        <begin position="44"/>
        <end position="63"/>
    </location>
</feature>
<evidence type="ECO:0000259" key="8">
    <source>
        <dbReference type="PROSITE" id="PS50850"/>
    </source>
</evidence>
<feature type="transmembrane region" description="Helical" evidence="7">
    <location>
        <begin position="360"/>
        <end position="380"/>
    </location>
</feature>
<evidence type="ECO:0000256" key="7">
    <source>
        <dbReference type="SAM" id="Phobius"/>
    </source>
</evidence>
<feature type="transmembrane region" description="Helical" evidence="7">
    <location>
        <begin position="135"/>
        <end position="155"/>
    </location>
</feature>
<keyword evidence="5 7" id="KW-1133">Transmembrane helix</keyword>
<dbReference type="CDD" id="cd17321">
    <property type="entry name" value="MFS_MMR_MDR_like"/>
    <property type="match status" value="1"/>
</dbReference>
<feature type="transmembrane region" description="Helical" evidence="7">
    <location>
        <begin position="401"/>
        <end position="421"/>
    </location>
</feature>
<feature type="transmembrane region" description="Helical" evidence="7">
    <location>
        <begin position="220"/>
        <end position="241"/>
    </location>
</feature>
<evidence type="ECO:0000313" key="10">
    <source>
        <dbReference type="Proteomes" id="UP001321506"/>
    </source>
</evidence>
<feature type="transmembrane region" description="Helical" evidence="7">
    <location>
        <begin position="441"/>
        <end position="461"/>
    </location>
</feature>
<comment type="subcellular location">
    <subcellularLocation>
        <location evidence="1">Cell membrane</location>
        <topology evidence="1">Multi-pass membrane protein</topology>
    </subcellularLocation>
</comment>
<dbReference type="InterPro" id="IPR011701">
    <property type="entry name" value="MFS"/>
</dbReference>
<keyword evidence="3" id="KW-1003">Cell membrane</keyword>
<feature type="transmembrane region" description="Helical" evidence="7">
    <location>
        <begin position="192"/>
        <end position="214"/>
    </location>
</feature>
<keyword evidence="6 7" id="KW-0472">Membrane</keyword>
<name>A0AAW6T9N3_9MICO</name>
<keyword evidence="4 7" id="KW-0812">Transmembrane</keyword>
<dbReference type="PRINTS" id="PR01036">
    <property type="entry name" value="TCRTETB"/>
</dbReference>
<reference evidence="9 10" key="1">
    <citation type="submission" date="2023-04" db="EMBL/GenBank/DDBJ databases">
        <title>Klugiella caeni sp. nov. isolated from the sludge of biochemical tank.</title>
        <authorList>
            <person name="Geng K."/>
        </authorList>
    </citation>
    <scope>NUCLEOTIDE SEQUENCE [LARGE SCALE GENOMIC DNA]</scope>
    <source>
        <strain evidence="9 10">YN-L-19</strain>
    </source>
</reference>
<protein>
    <submittedName>
        <fullName evidence="9">MFS transporter</fullName>
    </submittedName>
</protein>
<feature type="transmembrane region" description="Helical" evidence="7">
    <location>
        <begin position="101"/>
        <end position="123"/>
    </location>
</feature>
<dbReference type="InterPro" id="IPR005829">
    <property type="entry name" value="Sugar_transporter_CS"/>
</dbReference>
<evidence type="ECO:0000256" key="3">
    <source>
        <dbReference type="ARBA" id="ARBA00022475"/>
    </source>
</evidence>
<dbReference type="EMBL" id="JASATX010000001">
    <property type="protein sequence ID" value="MDI2097847.1"/>
    <property type="molecule type" value="Genomic_DNA"/>
</dbReference>
<dbReference type="InterPro" id="IPR020846">
    <property type="entry name" value="MFS_dom"/>
</dbReference>
<sequence>MTESRTTGLLLSVVAAQFLVMLDSSILNVALPSLTSDLGLDSVGAAWVLNSYFLTFGGLLLVAGRAADVFGRRRMFMIGAAALLAGSLLGVVAGAEGVLLAARLIQGAGAALLSPAAMAIILARFDGRARAGAMSAWGAASTAGGAVGVTAGGLVTGALGWQSVFVLTAGVAALVTFAAWKTLPPDEDRARRSFDVMGALALTGAAIGVVFAVLSVPRYGWVSVQTLGGSVAAGVCFAVFVTAERRAADPVLPLTLLRDARVAGGIAANAFGGAARIGCFVLVAMVLQQVMRLEPESAGLAMLPTSIAGFAVSALVLPRLLAAFGPERVTIAGLASVCVAHIMLSNVSPETPYWQHVLPALLLAAFGVAASFTPTTLVIAQGIAARNAGVGSGLASSSAQVGGAVGLAVFGAIDTSARAAALEAGESALTASQAGLSAAHLAAAIAAALAVLVALGTFPGLRRNGSPRRTFAAPADRPLRQLVR</sequence>
<dbReference type="Proteomes" id="UP001321506">
    <property type="component" value="Unassembled WGS sequence"/>
</dbReference>
<dbReference type="InterPro" id="IPR036259">
    <property type="entry name" value="MFS_trans_sf"/>
</dbReference>
<dbReference type="Gene3D" id="1.20.1250.20">
    <property type="entry name" value="MFS general substrate transporter like domains"/>
    <property type="match status" value="1"/>
</dbReference>
<dbReference type="Gene3D" id="1.20.1720.10">
    <property type="entry name" value="Multidrug resistance protein D"/>
    <property type="match status" value="1"/>
</dbReference>
<feature type="transmembrane region" description="Helical" evidence="7">
    <location>
        <begin position="298"/>
        <end position="317"/>
    </location>
</feature>
<feature type="transmembrane region" description="Helical" evidence="7">
    <location>
        <begin position="329"/>
        <end position="348"/>
    </location>
</feature>
<dbReference type="GO" id="GO:0005886">
    <property type="term" value="C:plasma membrane"/>
    <property type="evidence" value="ECO:0007669"/>
    <property type="project" value="UniProtKB-SubCell"/>
</dbReference>
<feature type="domain" description="Major facilitator superfamily (MFS) profile" evidence="8">
    <location>
        <begin position="9"/>
        <end position="462"/>
    </location>
</feature>
<dbReference type="PROSITE" id="PS50850">
    <property type="entry name" value="MFS"/>
    <property type="match status" value="1"/>
</dbReference>
<proteinExistence type="predicted"/>
<dbReference type="GO" id="GO:0022857">
    <property type="term" value="F:transmembrane transporter activity"/>
    <property type="evidence" value="ECO:0007669"/>
    <property type="project" value="InterPro"/>
</dbReference>
<dbReference type="AlphaFoldDB" id="A0AAW6T9N3"/>
<keyword evidence="10" id="KW-1185">Reference proteome</keyword>
<dbReference type="RefSeq" id="WP_281487625.1">
    <property type="nucleotide sequence ID" value="NZ_JASATX010000001.1"/>
</dbReference>
<evidence type="ECO:0000256" key="2">
    <source>
        <dbReference type="ARBA" id="ARBA00022448"/>
    </source>
</evidence>
<feature type="transmembrane region" description="Helical" evidence="7">
    <location>
        <begin position="75"/>
        <end position="95"/>
    </location>
</feature>
<evidence type="ECO:0000256" key="4">
    <source>
        <dbReference type="ARBA" id="ARBA00022692"/>
    </source>
</evidence>
<evidence type="ECO:0000256" key="6">
    <source>
        <dbReference type="ARBA" id="ARBA00023136"/>
    </source>
</evidence>
<dbReference type="Pfam" id="PF07690">
    <property type="entry name" value="MFS_1"/>
    <property type="match status" value="1"/>
</dbReference>
<organism evidence="9 10">
    <name type="scientific">Ruicaihuangia caeni</name>
    <dbReference type="NCBI Taxonomy" id="3042517"/>
    <lineage>
        <taxon>Bacteria</taxon>
        <taxon>Bacillati</taxon>
        <taxon>Actinomycetota</taxon>
        <taxon>Actinomycetes</taxon>
        <taxon>Micrococcales</taxon>
        <taxon>Microbacteriaceae</taxon>
        <taxon>Ruicaihuangia</taxon>
    </lineage>
</organism>
<dbReference type="PANTHER" id="PTHR42718">
    <property type="entry name" value="MAJOR FACILITATOR SUPERFAMILY MULTIDRUG TRANSPORTER MFSC"/>
    <property type="match status" value="1"/>
</dbReference>
<feature type="transmembrane region" description="Helical" evidence="7">
    <location>
        <begin position="262"/>
        <end position="286"/>
    </location>
</feature>
<dbReference type="PROSITE" id="PS00216">
    <property type="entry name" value="SUGAR_TRANSPORT_1"/>
    <property type="match status" value="1"/>
</dbReference>